<dbReference type="EMBL" id="JAKNJB010000008">
    <property type="protein sequence ID" value="MCG4526656.1"/>
    <property type="molecule type" value="Genomic_DNA"/>
</dbReference>
<evidence type="ECO:0000313" key="2">
    <source>
        <dbReference type="Proteomes" id="UP001200313"/>
    </source>
</evidence>
<dbReference type="Proteomes" id="UP001200313">
    <property type="component" value="Unassembled WGS sequence"/>
</dbReference>
<evidence type="ECO:0000313" key="1">
    <source>
        <dbReference type="EMBL" id="MCG4526656.1"/>
    </source>
</evidence>
<name>A0ABS9M833_9FIRM</name>
<evidence type="ECO:0008006" key="3">
    <source>
        <dbReference type="Google" id="ProtNLM"/>
    </source>
</evidence>
<sequence>MGKPIFEVEISNGSPKGYETATVMEMPATWAEFNDALQKARIKDGRSCKNELTCIRCEALRRGMIGDHVNLYDLNLFAQRLATLTEDQRPGMEALLKMEQEQYSGPIPLERLINLTYNTDVCCFAPRVTNHEELGTFLYENEMLSDEAMALLGTTDEGSGFRERLLELLGEQHQEDHGGVFTDRGYAELGGEIKPIYVYRPGEVAYFHRSGAPVVLEVRKGFFNDPQYDNDNTATLDLPTVDASIWRAVEKVDAASVDECAFHCVDCLIPSLRDAINDALEDDGLEQVNDFARRLAKRERTWGEAELVRYKALLTAVGQPDLTSAVQLMEEAGQYELHPEVAQTWGYAEMTLREKYPDLPEELFQTPQAVRIGQQLLDDRLGAITEYGLIRRKDGQPLPILHPEQAAEQGLEMM</sequence>
<protein>
    <recommendedName>
        <fullName evidence="3">Antirestriction protein (ArdA)</fullName>
    </recommendedName>
</protein>
<reference evidence="1 2" key="1">
    <citation type="submission" date="2022-01" db="EMBL/GenBank/DDBJ databases">
        <title>Collection of gut derived symbiotic bacterial strains cultured from healthy donors.</title>
        <authorList>
            <person name="Lin H."/>
            <person name="Kohout C."/>
            <person name="Waligurski E."/>
            <person name="Pamer E.G."/>
        </authorList>
    </citation>
    <scope>NUCLEOTIDE SEQUENCE [LARGE SCALE GENOMIC DNA]</scope>
    <source>
        <strain evidence="1 2">DFI.3.7</strain>
    </source>
</reference>
<gene>
    <name evidence="1" type="ORF">L0P79_06130</name>
</gene>
<accession>A0ABS9M833</accession>
<comment type="caution">
    <text evidence="1">The sequence shown here is derived from an EMBL/GenBank/DDBJ whole genome shotgun (WGS) entry which is preliminary data.</text>
</comment>
<keyword evidence="2" id="KW-1185">Reference proteome</keyword>
<proteinExistence type="predicted"/>
<organism evidence="1 2">
    <name type="scientific">Intestinimonas massiliensis</name>
    <name type="common">ex Afouda et al. 2020</name>
    <dbReference type="NCBI Taxonomy" id="1673721"/>
    <lineage>
        <taxon>Bacteria</taxon>
        <taxon>Bacillati</taxon>
        <taxon>Bacillota</taxon>
        <taxon>Clostridia</taxon>
        <taxon>Eubacteriales</taxon>
        <taxon>Intestinimonas</taxon>
    </lineage>
</organism>
<dbReference type="RefSeq" id="WP_238073588.1">
    <property type="nucleotide sequence ID" value="NZ_JAKNJB010000008.1"/>
</dbReference>